<dbReference type="Proteomes" id="UP001329313">
    <property type="component" value="Chromosome"/>
</dbReference>
<sequence>MVEHVETRPVLYRWPPAAQFGRVVPKTKFYEHGNVRTALREKFVEDVQRITWAYKLAESTIRLKGTEAVPEIQVFAVETKGGEVPDDVLAAIDKSVHFPILFEISKGEEVRTVAAQKTLGGSTPKLGTYFRTDWLPAAADRQPLPAAIDLPALYESLLTSLLPVATRRGESVSDATGRMDRARTLEREIAALERKLRNEPQLNRKVELRKALKERQAALAGLV</sequence>
<protein>
    <submittedName>
        <fullName evidence="2">DUF4391 domain-containing protein</fullName>
    </submittedName>
</protein>
<dbReference type="RefSeq" id="WP_330171805.1">
    <property type="nucleotide sequence ID" value="NZ_CP137080.1"/>
</dbReference>
<dbReference type="KEGG" id="mliy:RYJ27_05980"/>
<dbReference type="InterPro" id="IPR025503">
    <property type="entry name" value="DUF4391"/>
</dbReference>
<accession>A0AAU0MKQ0</accession>
<organism evidence="2 3">
    <name type="scientific">Microbacterium limosum</name>
    <dbReference type="NCBI Taxonomy" id="3079935"/>
    <lineage>
        <taxon>Bacteria</taxon>
        <taxon>Bacillati</taxon>
        <taxon>Actinomycetota</taxon>
        <taxon>Actinomycetes</taxon>
        <taxon>Micrococcales</taxon>
        <taxon>Microbacteriaceae</taxon>
        <taxon>Microbacterium</taxon>
    </lineage>
</organism>
<dbReference type="EMBL" id="CP137080">
    <property type="protein sequence ID" value="WOQ70737.1"/>
    <property type="molecule type" value="Genomic_DNA"/>
</dbReference>
<reference evidence="2 3" key="1">
    <citation type="submission" date="2023-10" db="EMBL/GenBank/DDBJ databases">
        <title>Y20.</title>
        <authorList>
            <person name="Zhang G."/>
            <person name="Ding Y."/>
        </authorList>
    </citation>
    <scope>NUCLEOTIDE SEQUENCE [LARGE SCALE GENOMIC DNA]</scope>
    <source>
        <strain evidence="2 3">Y20</strain>
    </source>
</reference>
<evidence type="ECO:0000256" key="1">
    <source>
        <dbReference type="SAM" id="Coils"/>
    </source>
</evidence>
<feature type="coiled-coil region" evidence="1">
    <location>
        <begin position="175"/>
        <end position="202"/>
    </location>
</feature>
<evidence type="ECO:0000313" key="2">
    <source>
        <dbReference type="EMBL" id="WOQ70737.1"/>
    </source>
</evidence>
<evidence type="ECO:0000313" key="3">
    <source>
        <dbReference type="Proteomes" id="UP001329313"/>
    </source>
</evidence>
<keyword evidence="1" id="KW-0175">Coiled coil</keyword>
<dbReference type="Pfam" id="PF14335">
    <property type="entry name" value="DUF4391"/>
    <property type="match status" value="1"/>
</dbReference>
<gene>
    <name evidence="2" type="ORF">RYJ27_05980</name>
</gene>
<proteinExistence type="predicted"/>
<name>A0AAU0MKQ0_9MICO</name>
<dbReference type="AlphaFoldDB" id="A0AAU0MKQ0"/>
<keyword evidence="3" id="KW-1185">Reference proteome</keyword>